<evidence type="ECO:0000256" key="1">
    <source>
        <dbReference type="SAM" id="MobiDB-lite"/>
    </source>
</evidence>
<protein>
    <submittedName>
        <fullName evidence="2">Uncharacterized protein</fullName>
    </submittedName>
</protein>
<feature type="compositionally biased region" description="Basic and acidic residues" evidence="1">
    <location>
        <begin position="50"/>
        <end position="59"/>
    </location>
</feature>
<proteinExistence type="predicted"/>
<dbReference type="KEGG" id="bann:JFN94_19660"/>
<reference evidence="2 3" key="1">
    <citation type="submission" date="2020-12" db="EMBL/GenBank/DDBJ databases">
        <title>Complete genome sequence of Burkholderia anthina BJQ0011.</title>
        <authorList>
            <person name="Xu Y."/>
        </authorList>
    </citation>
    <scope>NUCLEOTIDE SEQUENCE [LARGE SCALE GENOMIC DNA]</scope>
    <source>
        <strain evidence="2 3">BJQ0011</strain>
    </source>
</reference>
<evidence type="ECO:0000313" key="3">
    <source>
        <dbReference type="Proteomes" id="UP000596205"/>
    </source>
</evidence>
<gene>
    <name evidence="2" type="ORF">JFN94_19660</name>
</gene>
<sequence>MKTDETITTASMANEAGDVPERPPTIAMRNVSPPLRAPAGCRRRSSRLAPDTRRPAPHDPDEESLDPSPPAPCDRTAGRA</sequence>
<name>A0A7T7AKP8_9BURK</name>
<dbReference type="RefSeq" id="WP_124830533.1">
    <property type="nucleotide sequence ID" value="NZ_CADEPR010000016.1"/>
</dbReference>
<dbReference type="Proteomes" id="UP000596205">
    <property type="component" value="Chromosome 2"/>
</dbReference>
<feature type="region of interest" description="Disordered" evidence="1">
    <location>
        <begin position="1"/>
        <end position="80"/>
    </location>
</feature>
<evidence type="ECO:0000313" key="2">
    <source>
        <dbReference type="EMBL" id="QQK06078.1"/>
    </source>
</evidence>
<dbReference type="EMBL" id="CP066770">
    <property type="protein sequence ID" value="QQK06078.1"/>
    <property type="molecule type" value="Genomic_DNA"/>
</dbReference>
<organism evidence="2 3">
    <name type="scientific">Burkholderia anthina</name>
    <dbReference type="NCBI Taxonomy" id="179879"/>
    <lineage>
        <taxon>Bacteria</taxon>
        <taxon>Pseudomonadati</taxon>
        <taxon>Pseudomonadota</taxon>
        <taxon>Betaproteobacteria</taxon>
        <taxon>Burkholderiales</taxon>
        <taxon>Burkholderiaceae</taxon>
        <taxon>Burkholderia</taxon>
        <taxon>Burkholderia cepacia complex</taxon>
    </lineage>
</organism>
<dbReference type="AlphaFoldDB" id="A0A7T7AKP8"/>
<feature type="compositionally biased region" description="Polar residues" evidence="1">
    <location>
        <begin position="1"/>
        <end position="12"/>
    </location>
</feature>
<accession>A0A7T7AKP8</accession>